<dbReference type="Gene3D" id="1.20.930.10">
    <property type="entry name" value="Conserved domain common to transcription factors TFIIS, elongin A, CRSP70"/>
    <property type="match status" value="1"/>
</dbReference>
<dbReference type="InterPro" id="IPR017923">
    <property type="entry name" value="TFIIS_N"/>
</dbReference>
<dbReference type="PANTHER" id="PTHR47292:SF1">
    <property type="entry name" value="TRANSCRIPTION ELONGATION FACTOR (TFIIS) FAMILY PROTEIN"/>
    <property type="match status" value="1"/>
</dbReference>
<dbReference type="RefSeq" id="XP_020112882.1">
    <property type="nucleotide sequence ID" value="XM_020257293.1"/>
</dbReference>
<comment type="subcellular location">
    <subcellularLocation>
        <location evidence="1">Nucleus</location>
    </subcellularLocation>
</comment>
<evidence type="ECO:0000256" key="1">
    <source>
        <dbReference type="PROSITE-ProRule" id="PRU00649"/>
    </source>
</evidence>
<feature type="region of interest" description="Disordered" evidence="2">
    <location>
        <begin position="158"/>
        <end position="241"/>
    </location>
</feature>
<protein>
    <submittedName>
        <fullName evidence="7 8">Uncharacterized protein LOC109727255</fullName>
    </submittedName>
</protein>
<feature type="compositionally biased region" description="Low complexity" evidence="2">
    <location>
        <begin position="190"/>
        <end position="207"/>
    </location>
</feature>
<evidence type="ECO:0000313" key="6">
    <source>
        <dbReference type="Proteomes" id="UP000515123"/>
    </source>
</evidence>
<feature type="compositionally biased region" description="Polar residues" evidence="2">
    <location>
        <begin position="372"/>
        <end position="382"/>
    </location>
</feature>
<evidence type="ECO:0000313" key="8">
    <source>
        <dbReference type="RefSeq" id="XP_020112883.1"/>
    </source>
</evidence>
<dbReference type="Proteomes" id="UP000515123">
    <property type="component" value="Linkage group 22"/>
</dbReference>
<dbReference type="GO" id="GO:0005634">
    <property type="term" value="C:nucleus"/>
    <property type="evidence" value="ECO:0007669"/>
    <property type="project" value="UniProtKB-SubCell"/>
</dbReference>
<dbReference type="Pfam" id="PF08711">
    <property type="entry name" value="Med26"/>
    <property type="match status" value="1"/>
</dbReference>
<evidence type="ECO:0000259" key="3">
    <source>
        <dbReference type="PROSITE" id="PS51319"/>
    </source>
</evidence>
<proteinExistence type="predicted"/>
<evidence type="ECO:0000313" key="4">
    <source>
        <dbReference type="EMBL" id="OAY77805.1"/>
    </source>
</evidence>
<dbReference type="RefSeq" id="XP_020112883.1">
    <property type="nucleotide sequence ID" value="XM_020257294.1"/>
</dbReference>
<organism evidence="4 5">
    <name type="scientific">Ananas comosus</name>
    <name type="common">Pineapple</name>
    <name type="synonym">Ananas ananas</name>
    <dbReference type="NCBI Taxonomy" id="4615"/>
    <lineage>
        <taxon>Eukaryota</taxon>
        <taxon>Viridiplantae</taxon>
        <taxon>Streptophyta</taxon>
        <taxon>Embryophyta</taxon>
        <taxon>Tracheophyta</taxon>
        <taxon>Spermatophyta</taxon>
        <taxon>Magnoliopsida</taxon>
        <taxon>Liliopsida</taxon>
        <taxon>Poales</taxon>
        <taxon>Bromeliaceae</taxon>
        <taxon>Bromelioideae</taxon>
        <taxon>Ananas</taxon>
    </lineage>
</organism>
<dbReference type="GeneID" id="109727255"/>
<dbReference type="AlphaFoldDB" id="A0A199VM51"/>
<dbReference type="RefSeq" id="XP_020112884.1">
    <property type="nucleotide sequence ID" value="XM_020257295.1"/>
</dbReference>
<name>A0A199VM51_ANACO</name>
<dbReference type="PROSITE" id="PS51319">
    <property type="entry name" value="TFIIS_N"/>
    <property type="match status" value="1"/>
</dbReference>
<reference evidence="7 8" key="2">
    <citation type="submission" date="2025-04" db="UniProtKB">
        <authorList>
            <consortium name="RefSeq"/>
        </authorList>
    </citation>
    <scope>IDENTIFICATION</scope>
    <source>
        <tissue evidence="7 8">Leaf</tissue>
    </source>
</reference>
<accession>A0A199VM51</accession>
<dbReference type="InterPro" id="IPR035441">
    <property type="entry name" value="TFIIS/LEDGF_dom_sf"/>
</dbReference>
<evidence type="ECO:0000313" key="5">
    <source>
        <dbReference type="Proteomes" id="UP000092600"/>
    </source>
</evidence>
<evidence type="ECO:0000256" key="2">
    <source>
        <dbReference type="SAM" id="MobiDB-lite"/>
    </source>
</evidence>
<feature type="region of interest" description="Disordered" evidence="2">
    <location>
        <begin position="309"/>
        <end position="388"/>
    </location>
</feature>
<evidence type="ECO:0000313" key="7">
    <source>
        <dbReference type="RefSeq" id="XP_020112882.1"/>
    </source>
</evidence>
<dbReference type="STRING" id="4615.A0A199VM51"/>
<feature type="region of interest" description="Disordered" evidence="2">
    <location>
        <begin position="503"/>
        <end position="523"/>
    </location>
</feature>
<reference evidence="4 5" key="1">
    <citation type="journal article" date="2016" name="DNA Res.">
        <title>The draft genome of MD-2 pineapple using hybrid error correction of long reads.</title>
        <authorList>
            <person name="Redwan R.M."/>
            <person name="Saidin A."/>
            <person name="Kumar S.V."/>
        </authorList>
    </citation>
    <scope>NUCLEOTIDE SEQUENCE [LARGE SCALE GENOMIC DNA]</scope>
    <source>
        <strain evidence="5">cv. MD2</strain>
        <tissue evidence="4">Leaf</tissue>
    </source>
</reference>
<dbReference type="OrthoDB" id="1595674at2759"/>
<feature type="compositionally biased region" description="Polar residues" evidence="2">
    <location>
        <begin position="310"/>
        <end position="324"/>
    </location>
</feature>
<dbReference type="SUPFAM" id="SSF47676">
    <property type="entry name" value="Conserved domain common to transcription factors TFIIS, elongin A, CRSP70"/>
    <property type="match status" value="1"/>
</dbReference>
<feature type="compositionally biased region" description="Low complexity" evidence="2">
    <location>
        <begin position="512"/>
        <end position="521"/>
    </location>
</feature>
<dbReference type="PANTHER" id="PTHR47292">
    <property type="entry name" value="TRANSCRIPTION ELONGATION FACTOR (TFIIS) FAMILY PROTEIN-RELATED"/>
    <property type="match status" value="1"/>
</dbReference>
<feature type="compositionally biased region" description="Polar residues" evidence="2">
    <location>
        <begin position="334"/>
        <end position="349"/>
    </location>
</feature>
<gene>
    <name evidence="7 8 9" type="primary">LOC109727255</name>
    <name evidence="4" type="ORF">ACMD2_03188</name>
</gene>
<keyword evidence="6" id="KW-1185">Reference proteome</keyword>
<feature type="domain" description="TFIIS N-terminal" evidence="3">
    <location>
        <begin position="73"/>
        <end position="153"/>
    </location>
</feature>
<keyword evidence="1" id="KW-0539">Nucleus</keyword>
<evidence type="ECO:0000313" key="9">
    <source>
        <dbReference type="RefSeq" id="XP_020112884.1"/>
    </source>
</evidence>
<dbReference type="EMBL" id="LSRQ01001444">
    <property type="protein sequence ID" value="OAY77805.1"/>
    <property type="molecule type" value="Genomic_DNA"/>
</dbReference>
<dbReference type="Proteomes" id="UP000092600">
    <property type="component" value="Unassembled WGS sequence"/>
</dbReference>
<sequence length="733" mass="79582">MTLEDFFTLTELKDGVSTVSRIEELVSAIEKLKHCAGNNMSDSIRQWSAVANTLASTKNTECLKHFVQLKGICFLSQWLQEAQKYGNNVSGEVAEEFMKVLLALLELLPIDNEQSISSGIKASVEELLSHGNVEIKEKAKLLYDKWCSAKDDGIKCSPENRQTAEEVVGTRNGEHDLADSVKAQSDPTVSRCSNNKKSNASNNGKFSLSNQIPEQTSSDSTGGNAVLGDSPATSFPKKETSLVSSDIENFHGETYLMRTKEVEPMNMTTEPIDKKSSRATEYDDDMDALEVAVQVAIEVKRDVVDYREASCSSPEVNSGDTGSASEPDVEDSKQSQPTTQENNGRNSSSLKEDGSGITENPSSNSVKHDQDSNLTSCTQVSDSKSERDRCGFDLNVDYNCTGEIDCSMKPVSNDPMVSSAPILVAASKGAPVIPLAALQFDSGSGWKGSAATSAFRPASPRRASEKQKVSFSGIDLNVVESEDAVTVEDSSIEIGSRREKINLDLNQNGDQSLSSASSSSSRQPVFRDFDLNENLFNIDNSGSHATQERDKLSNTAVITIMGSRMAVGRNDLPTQTQKSFLPSWPNTASRDALRSLPPYPHMPPHLVPIPPAFYVQGSIPYMVDSRGTPVVPQIVGPGSNNAPSVRPPFTINLMGAPLSDQFGVFRPGLHANYGTAPVESGTRPLLQRHNGLVDEHGRSVSQPSSSVMSLKRKEPDFGWGQHEYNYKYAPSQQ</sequence>
<feature type="compositionally biased region" description="Polar residues" evidence="2">
    <location>
        <begin position="208"/>
        <end position="223"/>
    </location>
</feature>